<sequence>MIIATYFWRLCNDMKSALQSVAFCQGDIPNGIISLLEVALEALDNEGNRLAGACVNQALISYISSLSEDLAKDAVGGVEIRKIEAFG</sequence>
<comment type="caution">
    <text evidence="1">The sequence shown here is derived from an EMBL/GenBank/DDBJ whole genome shotgun (WGS) entry which is preliminary data.</text>
</comment>
<dbReference type="EMBL" id="WTYL01000003">
    <property type="protein sequence ID" value="MXP45311.1"/>
    <property type="molecule type" value="Genomic_DNA"/>
</dbReference>
<dbReference type="Proteomes" id="UP000431922">
    <property type="component" value="Unassembled WGS sequence"/>
</dbReference>
<dbReference type="AlphaFoldDB" id="A0A845B223"/>
<accession>A0A845B223</accession>
<keyword evidence="2" id="KW-1185">Reference proteome</keyword>
<protein>
    <submittedName>
        <fullName evidence="1">Uncharacterized protein</fullName>
    </submittedName>
</protein>
<proteinExistence type="predicted"/>
<organism evidence="1 2">
    <name type="scientific">Allopontixanthobacter sediminis</name>
    <dbReference type="NCBI Taxonomy" id="1689985"/>
    <lineage>
        <taxon>Bacteria</taxon>
        <taxon>Pseudomonadati</taxon>
        <taxon>Pseudomonadota</taxon>
        <taxon>Alphaproteobacteria</taxon>
        <taxon>Sphingomonadales</taxon>
        <taxon>Erythrobacteraceae</taxon>
        <taxon>Allopontixanthobacter</taxon>
    </lineage>
</organism>
<evidence type="ECO:0000313" key="2">
    <source>
        <dbReference type="Proteomes" id="UP000431922"/>
    </source>
</evidence>
<dbReference type="RefSeq" id="WP_160756925.1">
    <property type="nucleotide sequence ID" value="NZ_WTYL01000003.1"/>
</dbReference>
<gene>
    <name evidence="1" type="ORF">GRI65_12715</name>
</gene>
<name>A0A845B223_9SPHN</name>
<reference evidence="1 2" key="1">
    <citation type="submission" date="2019-12" db="EMBL/GenBank/DDBJ databases">
        <title>Genomic-based taxomic classification of the family Erythrobacteraceae.</title>
        <authorList>
            <person name="Xu L."/>
        </authorList>
    </citation>
    <scope>NUCLEOTIDE SEQUENCE [LARGE SCALE GENOMIC DNA]</scope>
    <source>
        <strain evidence="1 2">KCTC 42453</strain>
    </source>
</reference>
<evidence type="ECO:0000313" key="1">
    <source>
        <dbReference type="EMBL" id="MXP45311.1"/>
    </source>
</evidence>